<keyword evidence="2" id="KW-0863">Zinc-finger</keyword>
<dbReference type="Gene3D" id="4.10.1100.10">
    <property type="entry name" value="Transcription factor, SBP-box domain"/>
    <property type="match status" value="1"/>
</dbReference>
<reference evidence="5 6" key="1">
    <citation type="submission" date="2023-05" db="EMBL/GenBank/DDBJ databases">
        <title>A 100% complete, gapless, phased diploid assembly of the Scenedesmus obliquus UTEX 3031 genome.</title>
        <authorList>
            <person name="Biondi T.C."/>
            <person name="Hanschen E.R."/>
            <person name="Kwon T."/>
            <person name="Eng W."/>
            <person name="Kruse C.P.S."/>
            <person name="Koehler S.I."/>
            <person name="Kunde Y."/>
            <person name="Gleasner C.D."/>
            <person name="You Mak K.T."/>
            <person name="Polle J."/>
            <person name="Hovde B.T."/>
            <person name="Starkenburg S.R."/>
        </authorList>
    </citation>
    <scope>NUCLEOTIDE SEQUENCE [LARGE SCALE GENOMIC DNA]</scope>
    <source>
        <strain evidence="5 6">DOE0152z</strain>
    </source>
</reference>
<name>A0ABY8TL06_TETOB</name>
<dbReference type="PROSITE" id="PS51141">
    <property type="entry name" value="ZF_SBP"/>
    <property type="match status" value="1"/>
</dbReference>
<keyword evidence="6" id="KW-1185">Reference proteome</keyword>
<organism evidence="5 6">
    <name type="scientific">Tetradesmus obliquus</name>
    <name type="common">Green alga</name>
    <name type="synonym">Acutodesmus obliquus</name>
    <dbReference type="NCBI Taxonomy" id="3088"/>
    <lineage>
        <taxon>Eukaryota</taxon>
        <taxon>Viridiplantae</taxon>
        <taxon>Chlorophyta</taxon>
        <taxon>core chlorophytes</taxon>
        <taxon>Chlorophyceae</taxon>
        <taxon>CS clade</taxon>
        <taxon>Sphaeropleales</taxon>
        <taxon>Scenedesmaceae</taxon>
        <taxon>Tetradesmus</taxon>
    </lineage>
</organism>
<evidence type="ECO:0000313" key="6">
    <source>
        <dbReference type="Proteomes" id="UP001244341"/>
    </source>
</evidence>
<accession>A0ABY8TL06</accession>
<dbReference type="Pfam" id="PF03110">
    <property type="entry name" value="SBP"/>
    <property type="match status" value="1"/>
</dbReference>
<dbReference type="InterPro" id="IPR036893">
    <property type="entry name" value="SBP_sf"/>
</dbReference>
<dbReference type="PANTHER" id="PTHR31251">
    <property type="entry name" value="SQUAMOSA PROMOTER-BINDING-LIKE PROTEIN 4"/>
    <property type="match status" value="1"/>
</dbReference>
<feature type="domain" description="SBP-type" evidence="4">
    <location>
        <begin position="57"/>
        <end position="137"/>
    </location>
</feature>
<evidence type="ECO:0000313" key="5">
    <source>
        <dbReference type="EMBL" id="WIA09589.1"/>
    </source>
</evidence>
<dbReference type="PANTHER" id="PTHR31251:SF169">
    <property type="entry name" value="SQUAMOSA PROMOTER-BINDING-LIKE PROTEIN 8"/>
    <property type="match status" value="1"/>
</dbReference>
<evidence type="ECO:0000256" key="2">
    <source>
        <dbReference type="ARBA" id="ARBA00022771"/>
    </source>
</evidence>
<sequence>MQAAAPLLSLSRRPHAKISTSACKGFIYSYKLFCRPTMSSDSTICQQHQAPGKQQQWRPCRVEGCNADLSLEKVYCQKKAVCSEHLKADAVSLRGAGDALHRFCQQCGKMQPLAEFKGHKRSCRASLDKRKLQPEVLATTRETRRSRRQLEMLLLSEQQQQQQLAAVWGCAGCARAFA</sequence>
<evidence type="ECO:0000256" key="1">
    <source>
        <dbReference type="ARBA" id="ARBA00022723"/>
    </source>
</evidence>
<evidence type="ECO:0000259" key="4">
    <source>
        <dbReference type="PROSITE" id="PS51141"/>
    </source>
</evidence>
<protein>
    <recommendedName>
        <fullName evidence="4">SBP-type domain-containing protein</fullName>
    </recommendedName>
</protein>
<evidence type="ECO:0000256" key="3">
    <source>
        <dbReference type="ARBA" id="ARBA00022833"/>
    </source>
</evidence>
<keyword evidence="3" id="KW-0862">Zinc</keyword>
<proteinExistence type="predicted"/>
<dbReference type="EMBL" id="CP126208">
    <property type="protein sequence ID" value="WIA09589.1"/>
    <property type="molecule type" value="Genomic_DNA"/>
</dbReference>
<dbReference type="InterPro" id="IPR004333">
    <property type="entry name" value="SBP_dom"/>
</dbReference>
<dbReference type="Proteomes" id="UP001244341">
    <property type="component" value="Chromosome 1b"/>
</dbReference>
<gene>
    <name evidence="5" type="ORF">OEZ85_008981</name>
</gene>
<dbReference type="SUPFAM" id="SSF103612">
    <property type="entry name" value="SBT domain"/>
    <property type="match status" value="1"/>
</dbReference>
<keyword evidence="1" id="KW-0479">Metal-binding</keyword>
<dbReference type="InterPro" id="IPR044817">
    <property type="entry name" value="SBP-like"/>
</dbReference>